<dbReference type="AlphaFoldDB" id="A0A426ZA28"/>
<organism evidence="2 3">
    <name type="scientific">Ensete ventricosum</name>
    <name type="common">Abyssinian banana</name>
    <name type="synonym">Musa ensete</name>
    <dbReference type="NCBI Taxonomy" id="4639"/>
    <lineage>
        <taxon>Eukaryota</taxon>
        <taxon>Viridiplantae</taxon>
        <taxon>Streptophyta</taxon>
        <taxon>Embryophyta</taxon>
        <taxon>Tracheophyta</taxon>
        <taxon>Spermatophyta</taxon>
        <taxon>Magnoliopsida</taxon>
        <taxon>Liliopsida</taxon>
        <taxon>Zingiberales</taxon>
        <taxon>Musaceae</taxon>
        <taxon>Ensete</taxon>
    </lineage>
</organism>
<comment type="caution">
    <text evidence="2">The sequence shown here is derived from an EMBL/GenBank/DDBJ whole genome shotgun (WGS) entry which is preliminary data.</text>
</comment>
<sequence length="126" mass="14372">MSCARRGRGTPIRRPRAPDRFGPMTRRGTISFSSRAGKPPVENPNHPNRRSQVYGFVGTWRPLFFGASNRASSSQEQFLFPTPRRHANELLQWQRRETDEKSFCTADVTNLPLSSMIGWIKSGTHK</sequence>
<protein>
    <submittedName>
        <fullName evidence="2">Uncharacterized protein</fullName>
    </submittedName>
</protein>
<evidence type="ECO:0000313" key="2">
    <source>
        <dbReference type="EMBL" id="RRT60809.1"/>
    </source>
</evidence>
<name>A0A426ZA28_ENSVE</name>
<reference evidence="2 3" key="1">
    <citation type="journal article" date="2014" name="Agronomy (Basel)">
        <title>A Draft Genome Sequence for Ensete ventricosum, the Drought-Tolerant Tree Against Hunger.</title>
        <authorList>
            <person name="Harrison J."/>
            <person name="Moore K.A."/>
            <person name="Paszkiewicz K."/>
            <person name="Jones T."/>
            <person name="Grant M."/>
            <person name="Ambacheew D."/>
            <person name="Muzemil S."/>
            <person name="Studholme D.J."/>
        </authorList>
    </citation>
    <scope>NUCLEOTIDE SEQUENCE [LARGE SCALE GENOMIC DNA]</scope>
</reference>
<accession>A0A426ZA28</accession>
<feature type="region of interest" description="Disordered" evidence="1">
    <location>
        <begin position="1"/>
        <end position="50"/>
    </location>
</feature>
<proteinExistence type="predicted"/>
<dbReference type="Proteomes" id="UP000287651">
    <property type="component" value="Unassembled WGS sequence"/>
</dbReference>
<evidence type="ECO:0000313" key="3">
    <source>
        <dbReference type="Proteomes" id="UP000287651"/>
    </source>
</evidence>
<dbReference type="EMBL" id="AMZH03007635">
    <property type="protein sequence ID" value="RRT60809.1"/>
    <property type="molecule type" value="Genomic_DNA"/>
</dbReference>
<gene>
    <name evidence="2" type="ORF">B296_00010426</name>
</gene>
<evidence type="ECO:0000256" key="1">
    <source>
        <dbReference type="SAM" id="MobiDB-lite"/>
    </source>
</evidence>
<feature type="compositionally biased region" description="Basic residues" evidence="1">
    <location>
        <begin position="1"/>
        <end position="15"/>
    </location>
</feature>